<accession>A0ABU1T7H4</accession>
<name>A0ABU1T7H4_9SPHI</name>
<gene>
    <name evidence="1" type="ORF">J2W55_001180</name>
</gene>
<proteinExistence type="predicted"/>
<comment type="caution">
    <text evidence="1">The sequence shown here is derived from an EMBL/GenBank/DDBJ whole genome shotgun (WGS) entry which is preliminary data.</text>
</comment>
<organism evidence="1 2">
    <name type="scientific">Mucilaginibacter pocheonensis</name>
    <dbReference type="NCBI Taxonomy" id="398050"/>
    <lineage>
        <taxon>Bacteria</taxon>
        <taxon>Pseudomonadati</taxon>
        <taxon>Bacteroidota</taxon>
        <taxon>Sphingobacteriia</taxon>
        <taxon>Sphingobacteriales</taxon>
        <taxon>Sphingobacteriaceae</taxon>
        <taxon>Mucilaginibacter</taxon>
    </lineage>
</organism>
<dbReference type="RefSeq" id="WP_310093001.1">
    <property type="nucleotide sequence ID" value="NZ_JAVDUU010000001.1"/>
</dbReference>
<reference evidence="1 2" key="1">
    <citation type="submission" date="2023-07" db="EMBL/GenBank/DDBJ databases">
        <title>Sorghum-associated microbial communities from plants grown in Nebraska, USA.</title>
        <authorList>
            <person name="Schachtman D."/>
        </authorList>
    </citation>
    <scope>NUCLEOTIDE SEQUENCE [LARGE SCALE GENOMIC DNA]</scope>
    <source>
        <strain evidence="1 2">3262</strain>
    </source>
</reference>
<keyword evidence="2" id="KW-1185">Reference proteome</keyword>
<evidence type="ECO:0000313" key="2">
    <source>
        <dbReference type="Proteomes" id="UP001247620"/>
    </source>
</evidence>
<sequence>MKLAQQADRFLQKASDDKRLLPSHISLFMAMFYYSPDKPGDHFQVSRKKLMRFSRIKSVATYHKCIRELVAYGYIDYQPSYDPYRASSVALLN</sequence>
<protein>
    <recommendedName>
        <fullName evidence="3">Helix-turn-helix domain-containing protein</fullName>
    </recommendedName>
</protein>
<dbReference type="EMBL" id="JAVDUU010000001">
    <property type="protein sequence ID" value="MDR6941352.1"/>
    <property type="molecule type" value="Genomic_DNA"/>
</dbReference>
<evidence type="ECO:0000313" key="1">
    <source>
        <dbReference type="EMBL" id="MDR6941352.1"/>
    </source>
</evidence>
<evidence type="ECO:0008006" key="3">
    <source>
        <dbReference type="Google" id="ProtNLM"/>
    </source>
</evidence>
<dbReference type="Proteomes" id="UP001247620">
    <property type="component" value="Unassembled WGS sequence"/>
</dbReference>